<protein>
    <submittedName>
        <fullName evidence="1">Uncharacterized protein</fullName>
    </submittedName>
</protein>
<comment type="caution">
    <text evidence="1">The sequence shown here is derived from an EMBL/GenBank/DDBJ whole genome shotgun (WGS) entry which is preliminary data.</text>
</comment>
<name>A0A7C5H661_UNCW3</name>
<dbReference type="EMBL" id="DRTB01000241">
    <property type="protein sequence ID" value="HHE05047.1"/>
    <property type="molecule type" value="Genomic_DNA"/>
</dbReference>
<dbReference type="AlphaFoldDB" id="A0A7C5H661"/>
<proteinExistence type="predicted"/>
<gene>
    <name evidence="1" type="ORF">ENL19_03175</name>
</gene>
<organism evidence="1">
    <name type="scientific">candidate division WOR-3 bacterium</name>
    <dbReference type="NCBI Taxonomy" id="2052148"/>
    <lineage>
        <taxon>Bacteria</taxon>
        <taxon>Bacteria division WOR-3</taxon>
    </lineage>
</organism>
<sequence>MKILTLEEAVREIFRVRYEGFIGKNASIGGDCYYGWYFYGKPRRGRLESGKLFVKLNEKLRESLEREGFVCSDDNQEVNWVEKELRTLFSVLYNNVLRDRTMREEFRKAYEKSPEQVEKEYEDKCYKLDRPRYVLLFYLVLVTFGDRASGMVSELTFDECKKDKVLLVRAFRSWEGFRKISKKMIYSMMEKLLKDYIKTYYSYGEDFDEADFNGTGTRQGEVYPMMVDYSTGGLYALGSEKKGDLVLFLSKDIVDHFRFILVKL</sequence>
<evidence type="ECO:0000313" key="1">
    <source>
        <dbReference type="EMBL" id="HHE05047.1"/>
    </source>
</evidence>
<reference evidence="1" key="1">
    <citation type="journal article" date="2020" name="mSystems">
        <title>Genome- and Community-Level Interaction Insights into Carbon Utilization and Element Cycling Functions of Hydrothermarchaeota in Hydrothermal Sediment.</title>
        <authorList>
            <person name="Zhou Z."/>
            <person name="Liu Y."/>
            <person name="Xu W."/>
            <person name="Pan J."/>
            <person name="Luo Z.H."/>
            <person name="Li M."/>
        </authorList>
    </citation>
    <scope>NUCLEOTIDE SEQUENCE [LARGE SCALE GENOMIC DNA]</scope>
    <source>
        <strain evidence="1">HyVt-74</strain>
    </source>
</reference>
<accession>A0A7C5H661</accession>
<dbReference type="Proteomes" id="UP000886110">
    <property type="component" value="Unassembled WGS sequence"/>
</dbReference>